<comment type="similarity">
    <text evidence="1">Belongs to the ComF/GntX family.</text>
</comment>
<sequence length="222" mass="25465">MSKYICVFCDERKKSDTAHLINGKIGICRHCFENLDKTAYASPYQGTEHIAFTMSPFEYTKSMRKVILDLKFSNCKAYAKLLADMMKNYLDSYDIWDTFDYIVPVPLHKKRLKERGYNQSELIAKEVAEYLKIPMRTDLLIRTKATKKQSSLVRTERVTNVQSAFKCTEKCDGKKILLFDDIYTTGNTAQSCARELANNGAEQICALTLAIHVQIKLPIIAY</sequence>
<reference evidence="3 4" key="1">
    <citation type="submission" date="2021-10" db="EMBL/GenBank/DDBJ databases">
        <title>Anaerobic single-cell dispensing facilitates the cultivation of human gut bacteria.</title>
        <authorList>
            <person name="Afrizal A."/>
        </authorList>
    </citation>
    <scope>NUCLEOTIDE SEQUENCE [LARGE SCALE GENOMIC DNA]</scope>
    <source>
        <strain evidence="3 4">CLA-AA-H232</strain>
    </source>
</reference>
<dbReference type="Proteomes" id="UP001198242">
    <property type="component" value="Unassembled WGS sequence"/>
</dbReference>
<dbReference type="EMBL" id="JAJEQM010000010">
    <property type="protein sequence ID" value="MCC2210809.1"/>
    <property type="molecule type" value="Genomic_DNA"/>
</dbReference>
<keyword evidence="4" id="KW-1185">Reference proteome</keyword>
<comment type="caution">
    <text evidence="3">The sequence shown here is derived from an EMBL/GenBank/DDBJ whole genome shotgun (WGS) entry which is preliminary data.</text>
</comment>
<proteinExistence type="inferred from homology"/>
<dbReference type="PANTHER" id="PTHR47505">
    <property type="entry name" value="DNA UTILIZATION PROTEIN YHGH"/>
    <property type="match status" value="1"/>
</dbReference>
<dbReference type="AlphaFoldDB" id="A0AAE3DZA1"/>
<dbReference type="CDD" id="cd06223">
    <property type="entry name" value="PRTases_typeI"/>
    <property type="match status" value="1"/>
</dbReference>
<feature type="domain" description="Phosphoribosyltransferase" evidence="2">
    <location>
        <begin position="120"/>
        <end position="210"/>
    </location>
</feature>
<dbReference type="InterPro" id="IPR029057">
    <property type="entry name" value="PRTase-like"/>
</dbReference>
<dbReference type="SUPFAM" id="SSF53271">
    <property type="entry name" value="PRTase-like"/>
    <property type="match status" value="1"/>
</dbReference>
<dbReference type="InterPro" id="IPR051910">
    <property type="entry name" value="ComF/GntX_DNA_util-trans"/>
</dbReference>
<dbReference type="RefSeq" id="WP_308456529.1">
    <property type="nucleotide sequence ID" value="NZ_JAJEQM010000010.1"/>
</dbReference>
<dbReference type="Gene3D" id="3.40.50.2020">
    <property type="match status" value="1"/>
</dbReference>
<dbReference type="Pfam" id="PF00156">
    <property type="entry name" value="Pribosyltran"/>
    <property type="match status" value="1"/>
</dbReference>
<evidence type="ECO:0000259" key="2">
    <source>
        <dbReference type="Pfam" id="PF00156"/>
    </source>
</evidence>
<gene>
    <name evidence="3" type="ORF">LKE05_08405</name>
</gene>
<name>A0AAE3DZA1_9FIRM</name>
<dbReference type="PANTHER" id="PTHR47505:SF1">
    <property type="entry name" value="DNA UTILIZATION PROTEIN YHGH"/>
    <property type="match status" value="1"/>
</dbReference>
<protein>
    <submittedName>
        <fullName evidence="3">ComF family protein</fullName>
    </submittedName>
</protein>
<organism evidence="3 4">
    <name type="scientific">Hominilimicola fabiformis</name>
    <dbReference type="NCBI Taxonomy" id="2885356"/>
    <lineage>
        <taxon>Bacteria</taxon>
        <taxon>Bacillati</taxon>
        <taxon>Bacillota</taxon>
        <taxon>Clostridia</taxon>
        <taxon>Eubacteriales</taxon>
        <taxon>Oscillospiraceae</taxon>
        <taxon>Hominilimicola</taxon>
    </lineage>
</organism>
<evidence type="ECO:0000313" key="4">
    <source>
        <dbReference type="Proteomes" id="UP001198242"/>
    </source>
</evidence>
<evidence type="ECO:0000313" key="3">
    <source>
        <dbReference type="EMBL" id="MCC2210809.1"/>
    </source>
</evidence>
<dbReference type="InterPro" id="IPR000836">
    <property type="entry name" value="PRTase_dom"/>
</dbReference>
<evidence type="ECO:0000256" key="1">
    <source>
        <dbReference type="ARBA" id="ARBA00008007"/>
    </source>
</evidence>
<accession>A0AAE3DZA1</accession>